<name>A0A1K1N6E0_RUMFL</name>
<keyword evidence="1" id="KW-1133">Transmembrane helix</keyword>
<evidence type="ECO:0000313" key="2">
    <source>
        <dbReference type="EMBL" id="SFW30923.1"/>
    </source>
</evidence>
<feature type="transmembrane region" description="Helical" evidence="1">
    <location>
        <begin position="330"/>
        <end position="354"/>
    </location>
</feature>
<dbReference type="Gene3D" id="3.30.420.40">
    <property type="match status" value="1"/>
</dbReference>
<proteinExistence type="predicted"/>
<dbReference type="Pfam" id="PF11104">
    <property type="entry name" value="PilM_2"/>
    <property type="match status" value="1"/>
</dbReference>
<sequence>MLSFDITDRNIRVVKGVESNGKIKISSAATVNVEEGLIVNGHVKDVPAVATLINNVLKMHRMPDKEAIVSISSNLTIFKEMTVAKGKGQDLQKTVKLQMQSELNLDDSYSVSYIIVGDADSRDVNEPSYKILATACPYEIVSSYREVFKLLSISLRSVMIGCNCITKVLLADTKIKSKMPLLAVQIDNNFISLNLYEQGQLSFSRFASIDAADYGYSDDYVFEAVNENIFRMLQFHRSRNTGESIENVIFYGDTHEYVRLTDELEKLDLKTSLINVPPQIHGHENLEFSLYANAIGAMFKRNREIEKINLLDTDFSTAVKNRVGGKNNDAMGSLILLASLLGAAIIVGGAWGVLKLKNIGIKSDIKKCTEYIESPDTKKKLDHHAKLLKTEGVVSAYRTKMVNANDAYQSQPRIVGKDYEEIEKLLKKTCEDEKDDKIEFMEVSSPKYSDGTITFNVTCDASSKEYAQRIPANFAKNLFESDLFSDASYKGYSIKTVKVEGKEEEQDRITFSSSVKLVGNKSAYHPEESSEEEEK</sequence>
<reference evidence="2 3" key="1">
    <citation type="submission" date="2016-11" db="EMBL/GenBank/DDBJ databases">
        <authorList>
            <person name="Jaros S."/>
            <person name="Januszkiewicz K."/>
            <person name="Wedrychowicz H."/>
        </authorList>
    </citation>
    <scope>NUCLEOTIDE SEQUENCE [LARGE SCALE GENOMIC DNA]</scope>
    <source>
        <strain evidence="2 3">YL228</strain>
    </source>
</reference>
<accession>A0A1K1N6E0</accession>
<keyword evidence="1" id="KW-0472">Membrane</keyword>
<protein>
    <submittedName>
        <fullName evidence="2">Type IV pilus assembly protein PilM</fullName>
    </submittedName>
</protein>
<organism evidence="2 3">
    <name type="scientific">Ruminococcus flavefaciens</name>
    <dbReference type="NCBI Taxonomy" id="1265"/>
    <lineage>
        <taxon>Bacteria</taxon>
        <taxon>Bacillati</taxon>
        <taxon>Bacillota</taxon>
        <taxon>Clostridia</taxon>
        <taxon>Eubacteriales</taxon>
        <taxon>Oscillospiraceae</taxon>
        <taxon>Ruminococcus</taxon>
    </lineage>
</organism>
<gene>
    <name evidence="2" type="ORF">SAMN02910280_1765</name>
</gene>
<keyword evidence="1" id="KW-0812">Transmembrane</keyword>
<dbReference type="Proteomes" id="UP000183461">
    <property type="component" value="Unassembled WGS sequence"/>
</dbReference>
<evidence type="ECO:0000256" key="1">
    <source>
        <dbReference type="SAM" id="Phobius"/>
    </source>
</evidence>
<dbReference type="EMBL" id="FPIP01000003">
    <property type="protein sequence ID" value="SFW30923.1"/>
    <property type="molecule type" value="Genomic_DNA"/>
</dbReference>
<dbReference type="RefSeq" id="WP_072300035.1">
    <property type="nucleotide sequence ID" value="NZ_FPIP01000003.1"/>
</dbReference>
<evidence type="ECO:0000313" key="3">
    <source>
        <dbReference type="Proteomes" id="UP000183461"/>
    </source>
</evidence>
<dbReference type="AlphaFoldDB" id="A0A1K1N6E0"/>
<dbReference type="InterPro" id="IPR005883">
    <property type="entry name" value="PilM"/>
</dbReference>